<accession>A0A179UK47</accession>
<sequence>MSEWMGAISDHTTSCLFDLTEEGKEMNFFFITRGGWLGCSRSWKVGFDSCWFLVENTA</sequence>
<dbReference type="AlphaFoldDB" id="A0A179UK47"/>
<dbReference type="Proteomes" id="UP000002038">
    <property type="component" value="Unassembled WGS sequence"/>
</dbReference>
<dbReference type="VEuPathDB" id="FungiDB:BDBG_17041"/>
<keyword evidence="2" id="KW-1185">Reference proteome</keyword>
<organism evidence="1 2">
    <name type="scientific">Blastomyces gilchristii (strain SLH14081)</name>
    <name type="common">Blastomyces dermatitidis</name>
    <dbReference type="NCBI Taxonomy" id="559298"/>
    <lineage>
        <taxon>Eukaryota</taxon>
        <taxon>Fungi</taxon>
        <taxon>Dikarya</taxon>
        <taxon>Ascomycota</taxon>
        <taxon>Pezizomycotina</taxon>
        <taxon>Eurotiomycetes</taxon>
        <taxon>Eurotiomycetidae</taxon>
        <taxon>Onygenales</taxon>
        <taxon>Ajellomycetaceae</taxon>
        <taxon>Blastomyces</taxon>
    </lineage>
</organism>
<dbReference type="EMBL" id="GG657454">
    <property type="protein sequence ID" value="OAT08436.1"/>
    <property type="molecule type" value="Genomic_DNA"/>
</dbReference>
<evidence type="ECO:0000313" key="2">
    <source>
        <dbReference type="Proteomes" id="UP000002038"/>
    </source>
</evidence>
<gene>
    <name evidence="1" type="ORF">BDBG_17041</name>
</gene>
<evidence type="ECO:0000313" key="1">
    <source>
        <dbReference type="EMBL" id="OAT08436.1"/>
    </source>
</evidence>
<dbReference type="RefSeq" id="XP_031578286.1">
    <property type="nucleotide sequence ID" value="XM_031724849.1"/>
</dbReference>
<reference evidence="2" key="1">
    <citation type="journal article" date="2015" name="PLoS Genet.">
        <title>The dynamic genome and transcriptome of the human fungal pathogen Blastomyces and close relative Emmonsia.</title>
        <authorList>
            <person name="Munoz J.F."/>
            <person name="Gauthier G.M."/>
            <person name="Desjardins C.A."/>
            <person name="Gallo J.E."/>
            <person name="Holder J."/>
            <person name="Sullivan T.D."/>
            <person name="Marty A.J."/>
            <person name="Carmen J.C."/>
            <person name="Chen Z."/>
            <person name="Ding L."/>
            <person name="Gujja S."/>
            <person name="Magrini V."/>
            <person name="Misas E."/>
            <person name="Mitreva M."/>
            <person name="Priest M."/>
            <person name="Saif S."/>
            <person name="Whiston E.A."/>
            <person name="Young S."/>
            <person name="Zeng Q."/>
            <person name="Goldman W.E."/>
            <person name="Mardis E.R."/>
            <person name="Taylor J.W."/>
            <person name="McEwen J.G."/>
            <person name="Clay O.K."/>
            <person name="Klein B.S."/>
            <person name="Cuomo C.A."/>
        </authorList>
    </citation>
    <scope>NUCLEOTIDE SEQUENCE [LARGE SCALE GENOMIC DNA]</scope>
    <source>
        <strain evidence="2">SLH14081</strain>
    </source>
</reference>
<protein>
    <submittedName>
        <fullName evidence="1">Uncharacterized protein</fullName>
    </submittedName>
</protein>
<proteinExistence type="predicted"/>
<name>A0A179UK47_BLAGS</name>
<dbReference type="GeneID" id="42528912"/>
<dbReference type="KEGG" id="bgh:BDBG_17041"/>